<dbReference type="InterPro" id="IPR013108">
    <property type="entry name" value="Amidohydro_3"/>
</dbReference>
<dbReference type="InterPro" id="IPR032466">
    <property type="entry name" value="Metal_Hydrolase"/>
</dbReference>
<name>A0AA41X5Z2_9BACI</name>
<dbReference type="SUPFAM" id="SSF51556">
    <property type="entry name" value="Metallo-dependent hydrolases"/>
    <property type="match status" value="1"/>
</dbReference>
<reference evidence="2" key="1">
    <citation type="submission" date="2022-07" db="EMBL/GenBank/DDBJ databases">
        <authorList>
            <person name="Li W.-J."/>
            <person name="Deng Q.-Q."/>
        </authorList>
    </citation>
    <scope>NUCLEOTIDE SEQUENCE</scope>
    <source>
        <strain evidence="2">SYSU M60031</strain>
    </source>
</reference>
<dbReference type="SUPFAM" id="SSF51338">
    <property type="entry name" value="Composite domain of metallo-dependent hydrolases"/>
    <property type="match status" value="1"/>
</dbReference>
<dbReference type="Pfam" id="PF07969">
    <property type="entry name" value="Amidohydro_3"/>
    <property type="match status" value="1"/>
</dbReference>
<evidence type="ECO:0000259" key="1">
    <source>
        <dbReference type="Pfam" id="PF07969"/>
    </source>
</evidence>
<accession>A0AA41X5Z2</accession>
<feature type="domain" description="Amidohydrolase 3" evidence="1">
    <location>
        <begin position="48"/>
        <end position="517"/>
    </location>
</feature>
<evidence type="ECO:0000313" key="2">
    <source>
        <dbReference type="EMBL" id="MCP8967460.1"/>
    </source>
</evidence>
<protein>
    <submittedName>
        <fullName evidence="2">Amidohydrolase</fullName>
    </submittedName>
</protein>
<dbReference type="Gene3D" id="2.30.40.10">
    <property type="entry name" value="Urease, subunit C, domain 1"/>
    <property type="match status" value="1"/>
</dbReference>
<evidence type="ECO:0000313" key="3">
    <source>
        <dbReference type="Proteomes" id="UP001156102"/>
    </source>
</evidence>
<dbReference type="Proteomes" id="UP001156102">
    <property type="component" value="Unassembled WGS sequence"/>
</dbReference>
<dbReference type="CDD" id="cd01300">
    <property type="entry name" value="YtcJ_like"/>
    <property type="match status" value="1"/>
</dbReference>
<dbReference type="RefSeq" id="WP_254757109.1">
    <property type="nucleotide sequence ID" value="NZ_JANCLT010000001.1"/>
</dbReference>
<proteinExistence type="predicted"/>
<dbReference type="PANTHER" id="PTHR22642">
    <property type="entry name" value="IMIDAZOLONEPROPIONASE"/>
    <property type="match status" value="1"/>
</dbReference>
<dbReference type="InterPro" id="IPR033932">
    <property type="entry name" value="YtcJ-like"/>
</dbReference>
<gene>
    <name evidence="2" type="ORF">NK662_02755</name>
</gene>
<dbReference type="EMBL" id="JANCLT010000001">
    <property type="protein sequence ID" value="MCP8967460.1"/>
    <property type="molecule type" value="Genomic_DNA"/>
</dbReference>
<comment type="caution">
    <text evidence="2">The sequence shown here is derived from an EMBL/GenBank/DDBJ whole genome shotgun (WGS) entry which is preliminary data.</text>
</comment>
<organism evidence="2 3">
    <name type="scientific">Ectobacillus ponti</name>
    <dbReference type="NCBI Taxonomy" id="2961894"/>
    <lineage>
        <taxon>Bacteria</taxon>
        <taxon>Bacillati</taxon>
        <taxon>Bacillota</taxon>
        <taxon>Bacilli</taxon>
        <taxon>Bacillales</taxon>
        <taxon>Bacillaceae</taxon>
        <taxon>Ectobacillus</taxon>
    </lineage>
</organism>
<dbReference type="PANTHER" id="PTHR22642:SF2">
    <property type="entry name" value="PROTEIN LONG AFTER FAR-RED 3"/>
    <property type="match status" value="1"/>
</dbReference>
<dbReference type="AlphaFoldDB" id="A0AA41X5Z2"/>
<dbReference type="Gene3D" id="3.10.310.70">
    <property type="match status" value="1"/>
</dbReference>
<keyword evidence="3" id="KW-1185">Reference proteome</keyword>
<dbReference type="Gene3D" id="3.20.20.140">
    <property type="entry name" value="Metal-dependent hydrolases"/>
    <property type="match status" value="1"/>
</dbReference>
<sequence>MGILYYGGRVYTMRHEGETAEAVFVQDGIIQAIGSETELRGLYEITEEVHLRGGMMLPGLVDSHMHLIGHGERLMRLDLSDCRSYEEMLGLVRERAAQLQPGEWILGDGWNENAFSDRKDIHRRDLDEITQEHPVLLKRVCRHAALVNSYVLEKAGLHTGISDPKGGKVGRGQDGLTGLLYEQAQELIAAIVPGPDDEYLQKALHTAITDCWKHGLVGCHTEDLNYYGGFDQVHRSFRHVIAEKPFKAHLLVHHEVAEERANHEDTHYIEFGAMKAFADGSIGGRTALLSEPYSDQPDTNGVAVFERDELAEIVAKARRLGMMVAIHTIGDLSFEYILDAIEQHPPQPGQRDRIIHCQILRGDLVQRAKGLPVVLDIQPVFVTSDFPSVIEKIGRERLPYAYAWKTLLEAGFLCAGGSDAPVERVNPFLGIYGAVARKSFFDGECYGPEQRLTMFEAVRLFTYGSACAISREHKRGMIAPGYEADFTVVDRDIFAIEPEAVQDTQVLMTVIDGTAVYTL</sequence>
<dbReference type="InterPro" id="IPR011059">
    <property type="entry name" value="Metal-dep_hydrolase_composite"/>
</dbReference>
<dbReference type="GO" id="GO:0016810">
    <property type="term" value="F:hydrolase activity, acting on carbon-nitrogen (but not peptide) bonds"/>
    <property type="evidence" value="ECO:0007669"/>
    <property type="project" value="InterPro"/>
</dbReference>